<dbReference type="Proteomes" id="UP001620626">
    <property type="component" value="Unassembled WGS sequence"/>
</dbReference>
<feature type="active site" evidence="1">
    <location>
        <position position="129"/>
    </location>
</feature>
<feature type="region of interest" description="Disordered" evidence="3">
    <location>
        <begin position="1"/>
        <end position="28"/>
    </location>
</feature>
<name>A0ABD2KAX4_9BILA</name>
<evidence type="ECO:0000256" key="3">
    <source>
        <dbReference type="SAM" id="MobiDB-lite"/>
    </source>
</evidence>
<evidence type="ECO:0000259" key="4">
    <source>
        <dbReference type="PROSITE" id="PS51459"/>
    </source>
</evidence>
<evidence type="ECO:0000256" key="1">
    <source>
        <dbReference type="PIRSR" id="PIRSR640198-1"/>
    </source>
</evidence>
<dbReference type="Pfam" id="PF02661">
    <property type="entry name" value="Fic"/>
    <property type="match status" value="1"/>
</dbReference>
<dbReference type="InterPro" id="IPR040198">
    <property type="entry name" value="Fido_containing"/>
</dbReference>
<dbReference type="Gene3D" id="1.10.3290.10">
    <property type="entry name" value="Fido-like domain"/>
    <property type="match status" value="1"/>
</dbReference>
<dbReference type="PANTHER" id="PTHR13504">
    <property type="entry name" value="FIDO DOMAIN-CONTAINING PROTEIN DDB_G0283145"/>
    <property type="match status" value="1"/>
</dbReference>
<protein>
    <recommendedName>
        <fullName evidence="4">Fido domain-containing protein</fullName>
    </recommendedName>
</protein>
<organism evidence="5 6">
    <name type="scientific">Heterodera trifolii</name>
    <dbReference type="NCBI Taxonomy" id="157864"/>
    <lineage>
        <taxon>Eukaryota</taxon>
        <taxon>Metazoa</taxon>
        <taxon>Ecdysozoa</taxon>
        <taxon>Nematoda</taxon>
        <taxon>Chromadorea</taxon>
        <taxon>Rhabditida</taxon>
        <taxon>Tylenchina</taxon>
        <taxon>Tylenchomorpha</taxon>
        <taxon>Tylenchoidea</taxon>
        <taxon>Heteroderidae</taxon>
        <taxon>Heteroderinae</taxon>
        <taxon>Heterodera</taxon>
    </lineage>
</organism>
<proteinExistence type="predicted"/>
<evidence type="ECO:0000313" key="5">
    <source>
        <dbReference type="EMBL" id="KAL3100079.1"/>
    </source>
</evidence>
<dbReference type="SUPFAM" id="SSF140931">
    <property type="entry name" value="Fic-like"/>
    <property type="match status" value="1"/>
</dbReference>
<dbReference type="EMBL" id="JBICBT010000800">
    <property type="protein sequence ID" value="KAL3100079.1"/>
    <property type="molecule type" value="Genomic_DNA"/>
</dbReference>
<feature type="compositionally biased region" description="Basic and acidic residues" evidence="3">
    <location>
        <begin position="8"/>
        <end position="28"/>
    </location>
</feature>
<evidence type="ECO:0000313" key="6">
    <source>
        <dbReference type="Proteomes" id="UP001620626"/>
    </source>
</evidence>
<evidence type="ECO:0000256" key="2">
    <source>
        <dbReference type="PIRSR" id="PIRSR640198-2"/>
    </source>
</evidence>
<dbReference type="PROSITE" id="PS51459">
    <property type="entry name" value="FIDO"/>
    <property type="match status" value="1"/>
</dbReference>
<dbReference type="InterPro" id="IPR003812">
    <property type="entry name" value="Fido"/>
</dbReference>
<reference evidence="5 6" key="1">
    <citation type="submission" date="2024-10" db="EMBL/GenBank/DDBJ databases">
        <authorList>
            <person name="Kim D."/>
        </authorList>
    </citation>
    <scope>NUCLEOTIDE SEQUENCE [LARGE SCALE GENOMIC DNA]</scope>
    <source>
        <strain evidence="5">BH-2024</strain>
    </source>
</reference>
<dbReference type="AlphaFoldDB" id="A0ABD2KAX4"/>
<dbReference type="InterPro" id="IPR036597">
    <property type="entry name" value="Fido-like_dom_sf"/>
</dbReference>
<keyword evidence="2" id="KW-0547">Nucleotide-binding</keyword>
<feature type="binding site" evidence="2">
    <location>
        <begin position="133"/>
        <end position="140"/>
    </location>
    <ligand>
        <name>ATP</name>
        <dbReference type="ChEBI" id="CHEBI:30616"/>
    </ligand>
</feature>
<feature type="domain" description="Fido" evidence="4">
    <location>
        <begin position="51"/>
        <end position="198"/>
    </location>
</feature>
<accession>A0ABD2KAX4</accession>
<dbReference type="PANTHER" id="PTHR13504:SF38">
    <property type="entry name" value="FIDO DOMAIN-CONTAINING PROTEIN"/>
    <property type="match status" value="1"/>
</dbReference>
<keyword evidence="6" id="KW-1185">Reference proteome</keyword>
<comment type="caution">
    <text evidence="5">The sequence shown here is derived from an EMBL/GenBank/DDBJ whole genome shotgun (WGS) entry which is preliminary data.</text>
</comment>
<keyword evidence="2" id="KW-0067">ATP-binding</keyword>
<sequence length="213" mass="24119">MDPAINKKIAEQKARIERDAKAARDRKDLDDEMTDKRLLKILQTRRDLLHAKKISEEELHKIACNYSRGSGEYRIVDTIRAGELFGPNAADARKQMKKLMSQLDERIADKSKAVVRTAIYAHLEILRIHIFDDSNGKTARLFLNLILLQNAFEPIVIDRTMRHEYEKNLSNATIVSGERQTAGIDTPDPEPLYTMLENIIQSGGAGTSKSTTD</sequence>
<gene>
    <name evidence="5" type="ORF">niasHT_022907</name>
</gene>